<dbReference type="InterPro" id="IPR001314">
    <property type="entry name" value="Peptidase_S1A"/>
</dbReference>
<accession>A0A498NLG0</accession>
<evidence type="ECO:0000256" key="3">
    <source>
        <dbReference type="ARBA" id="ARBA00022825"/>
    </source>
</evidence>
<organism evidence="8 9">
    <name type="scientific">Labeo rohita</name>
    <name type="common">Indian major carp</name>
    <name type="synonym">Cyprinus rohita</name>
    <dbReference type="NCBI Taxonomy" id="84645"/>
    <lineage>
        <taxon>Eukaryota</taxon>
        <taxon>Metazoa</taxon>
        <taxon>Chordata</taxon>
        <taxon>Craniata</taxon>
        <taxon>Vertebrata</taxon>
        <taxon>Euteleostomi</taxon>
        <taxon>Actinopterygii</taxon>
        <taxon>Neopterygii</taxon>
        <taxon>Teleostei</taxon>
        <taxon>Ostariophysi</taxon>
        <taxon>Cypriniformes</taxon>
        <taxon>Cyprinidae</taxon>
        <taxon>Labeoninae</taxon>
        <taxon>Labeonini</taxon>
        <taxon>Labeo</taxon>
    </lineage>
</organism>
<dbReference type="InterPro" id="IPR009003">
    <property type="entry name" value="Peptidase_S1_PA"/>
</dbReference>
<protein>
    <submittedName>
        <fullName evidence="8">Serine protease 27-like protein</fullName>
    </submittedName>
</protein>
<dbReference type="STRING" id="84645.A0A498NLG0"/>
<keyword evidence="5" id="KW-0472">Membrane</keyword>
<dbReference type="Pfam" id="PF00089">
    <property type="entry name" value="Trypsin"/>
    <property type="match status" value="1"/>
</dbReference>
<dbReference type="PANTHER" id="PTHR24252:SF17">
    <property type="entry name" value="SUPPRESSOR OF TUMORIGENICITY 14 PROTEIN HOMOLOG-RELATED"/>
    <property type="match status" value="1"/>
</dbReference>
<dbReference type="SMART" id="SM00020">
    <property type="entry name" value="Tryp_SPc"/>
    <property type="match status" value="1"/>
</dbReference>
<keyword evidence="2" id="KW-0378">Hydrolase</keyword>
<sequence length="229" mass="24993">MKFSAALSVSGITLLFIAGSLCQLDVCGQASLCDRIVGGVNVTTGAWPWQVSIHVGFGHNCGGTLITKDWVLSAARCFQNFHFFKAVMYFGRLSQSGTNPYETSRTASQIIKHPLFDYPNPDNDIALVKLSSSVTFSDYIRPVCLAAAGSVFAAGTESWVTGWGVLHPEGGSRCLVLAIAMFFALLICVFLLVFIILQHTSITANKDLFKNYKDAVHVFNETNNRLQDI</sequence>
<evidence type="ECO:0000256" key="4">
    <source>
        <dbReference type="ARBA" id="ARBA00023157"/>
    </source>
</evidence>
<dbReference type="GO" id="GO:0006508">
    <property type="term" value="P:proteolysis"/>
    <property type="evidence" value="ECO:0007669"/>
    <property type="project" value="UniProtKB-KW"/>
</dbReference>
<evidence type="ECO:0000256" key="1">
    <source>
        <dbReference type="ARBA" id="ARBA00022670"/>
    </source>
</evidence>
<comment type="caution">
    <text evidence="8">The sequence shown here is derived from an EMBL/GenBank/DDBJ whole genome shotgun (WGS) entry which is preliminary data.</text>
</comment>
<dbReference type="EMBL" id="QBIY01011357">
    <property type="protein sequence ID" value="RXN32671.1"/>
    <property type="molecule type" value="Genomic_DNA"/>
</dbReference>
<evidence type="ECO:0000256" key="6">
    <source>
        <dbReference type="SAM" id="SignalP"/>
    </source>
</evidence>
<keyword evidence="3" id="KW-0720">Serine protease</keyword>
<dbReference type="AlphaFoldDB" id="A0A498NLG0"/>
<dbReference type="Gene3D" id="2.40.10.10">
    <property type="entry name" value="Trypsin-like serine proteases"/>
    <property type="match status" value="1"/>
</dbReference>
<dbReference type="PROSITE" id="PS50240">
    <property type="entry name" value="TRYPSIN_DOM"/>
    <property type="match status" value="1"/>
</dbReference>
<dbReference type="InterPro" id="IPR001254">
    <property type="entry name" value="Trypsin_dom"/>
</dbReference>
<keyword evidence="4" id="KW-1015">Disulfide bond</keyword>
<reference evidence="8 9" key="1">
    <citation type="submission" date="2018-03" db="EMBL/GenBank/DDBJ databases">
        <title>Draft genome sequence of Rohu Carp (Labeo rohita).</title>
        <authorList>
            <person name="Das P."/>
            <person name="Kushwaha B."/>
            <person name="Joshi C.G."/>
            <person name="Kumar D."/>
            <person name="Nagpure N.S."/>
            <person name="Sahoo L."/>
            <person name="Das S.P."/>
            <person name="Bit A."/>
            <person name="Patnaik S."/>
            <person name="Meher P.K."/>
            <person name="Jayasankar P."/>
            <person name="Koringa P.G."/>
            <person name="Patel N.V."/>
            <person name="Hinsu A.T."/>
            <person name="Kumar R."/>
            <person name="Pandey M."/>
            <person name="Agarwal S."/>
            <person name="Srivastava S."/>
            <person name="Singh M."/>
            <person name="Iquebal M.A."/>
            <person name="Jaiswal S."/>
            <person name="Angadi U.B."/>
            <person name="Kumar N."/>
            <person name="Raza M."/>
            <person name="Shah T.M."/>
            <person name="Rai A."/>
            <person name="Jena J.K."/>
        </authorList>
    </citation>
    <scope>NUCLEOTIDE SEQUENCE [LARGE SCALE GENOMIC DNA]</scope>
    <source>
        <strain evidence="8">DASCIFA01</strain>
        <tissue evidence="8">Testis</tissue>
    </source>
</reference>
<dbReference type="Proteomes" id="UP000290572">
    <property type="component" value="Unassembled WGS sequence"/>
</dbReference>
<keyword evidence="5" id="KW-0812">Transmembrane</keyword>
<keyword evidence="5" id="KW-1133">Transmembrane helix</keyword>
<keyword evidence="1 8" id="KW-0645">Protease</keyword>
<evidence type="ECO:0000259" key="7">
    <source>
        <dbReference type="PROSITE" id="PS50240"/>
    </source>
</evidence>
<keyword evidence="9" id="KW-1185">Reference proteome</keyword>
<dbReference type="GO" id="GO:0004252">
    <property type="term" value="F:serine-type endopeptidase activity"/>
    <property type="evidence" value="ECO:0007669"/>
    <property type="project" value="InterPro"/>
</dbReference>
<evidence type="ECO:0000256" key="5">
    <source>
        <dbReference type="SAM" id="Phobius"/>
    </source>
</evidence>
<name>A0A498NLG0_LABRO</name>
<dbReference type="CDD" id="cd00190">
    <property type="entry name" value="Tryp_SPc"/>
    <property type="match status" value="1"/>
</dbReference>
<evidence type="ECO:0000313" key="9">
    <source>
        <dbReference type="Proteomes" id="UP000290572"/>
    </source>
</evidence>
<proteinExistence type="predicted"/>
<gene>
    <name evidence="8" type="ORF">ROHU_016113</name>
</gene>
<feature type="signal peptide" evidence="6">
    <location>
        <begin position="1"/>
        <end position="22"/>
    </location>
</feature>
<evidence type="ECO:0000256" key="2">
    <source>
        <dbReference type="ARBA" id="ARBA00022801"/>
    </source>
</evidence>
<dbReference type="PRINTS" id="PR00722">
    <property type="entry name" value="CHYMOTRYPSIN"/>
</dbReference>
<dbReference type="InterPro" id="IPR043504">
    <property type="entry name" value="Peptidase_S1_PA_chymotrypsin"/>
</dbReference>
<evidence type="ECO:0000313" key="8">
    <source>
        <dbReference type="EMBL" id="RXN32671.1"/>
    </source>
</evidence>
<dbReference type="PANTHER" id="PTHR24252">
    <property type="entry name" value="ACROSIN-RELATED"/>
    <property type="match status" value="1"/>
</dbReference>
<feature type="chain" id="PRO_5019733287" evidence="6">
    <location>
        <begin position="23"/>
        <end position="229"/>
    </location>
</feature>
<keyword evidence="6" id="KW-0732">Signal</keyword>
<dbReference type="FunFam" id="2.40.10.10:FF:000068">
    <property type="entry name" value="transmembrane protease serine 2"/>
    <property type="match status" value="1"/>
</dbReference>
<feature type="transmembrane region" description="Helical" evidence="5">
    <location>
        <begin position="175"/>
        <end position="197"/>
    </location>
</feature>
<dbReference type="SUPFAM" id="SSF50494">
    <property type="entry name" value="Trypsin-like serine proteases"/>
    <property type="match status" value="1"/>
</dbReference>
<feature type="domain" description="Peptidase S1" evidence="7">
    <location>
        <begin position="36"/>
        <end position="164"/>
    </location>
</feature>